<dbReference type="PANTHER" id="PTHR35092">
    <property type="entry name" value="CHLORINASE MJ1651"/>
    <property type="match status" value="1"/>
</dbReference>
<accession>A0A364Y2V9</accession>
<keyword evidence="6" id="KW-1185">Reference proteome</keyword>
<comment type="caution">
    <text evidence="5">The sequence shown here is derived from an EMBL/GenBank/DDBJ whole genome shotgun (WGS) entry which is preliminary data.</text>
</comment>
<evidence type="ECO:0000259" key="4">
    <source>
        <dbReference type="Pfam" id="PF20257"/>
    </source>
</evidence>
<reference evidence="5 6" key="1">
    <citation type="submission" date="2018-06" db="EMBL/GenBank/DDBJ databases">
        <title>Chryseolinea flavus sp. nov., a member of the phylum Bacteroidetes isolated from soil.</title>
        <authorList>
            <person name="Li Y."/>
            <person name="Wang J."/>
        </authorList>
    </citation>
    <scope>NUCLEOTIDE SEQUENCE [LARGE SCALE GENOMIC DNA]</scope>
    <source>
        <strain evidence="5 6">SDU1-6</strain>
    </source>
</reference>
<dbReference type="PANTHER" id="PTHR35092:SF1">
    <property type="entry name" value="CHLORINASE MJ1651"/>
    <property type="match status" value="1"/>
</dbReference>
<evidence type="ECO:0000313" key="6">
    <source>
        <dbReference type="Proteomes" id="UP000251889"/>
    </source>
</evidence>
<sequence>MAIVTLLTDSGESDHYVAAIKAKIISVNPGIRIEDISHKIGPSDIGHAAFVLRSVFRDFPKGTVHLVGVDACGNRGDVPIALQLEDHFFVGCDNGLFGLITEKSHQQLAELNTISPIQTTFPERDIFAPAAAKLASGMSITNLGRPMPAFKRMIDRQVKATKKQIVGTVVRVDETGNLITNIPKDVFDLLSANKGYTIQFGGEKFRKIQTHYNQSEQGECCIVFNSLGLLEIGIYKGNASQLLGLEYDSVVNITFDEP</sequence>
<gene>
    <name evidence="5" type="ORF">DQQ10_12375</name>
</gene>
<dbReference type="GO" id="GO:0016740">
    <property type="term" value="F:transferase activity"/>
    <property type="evidence" value="ECO:0007669"/>
    <property type="project" value="UniProtKB-KW"/>
</dbReference>
<feature type="domain" description="S-adenosyl-l-methionine hydroxide adenosyltransferase N-terminal" evidence="3">
    <location>
        <begin position="4"/>
        <end position="144"/>
    </location>
</feature>
<evidence type="ECO:0000259" key="3">
    <source>
        <dbReference type="Pfam" id="PF01887"/>
    </source>
</evidence>
<dbReference type="PIRSF" id="PIRSF006779">
    <property type="entry name" value="UCP006779"/>
    <property type="match status" value="1"/>
</dbReference>
<organism evidence="5 6">
    <name type="scientific">Pseudochryseolinea flava</name>
    <dbReference type="NCBI Taxonomy" id="2059302"/>
    <lineage>
        <taxon>Bacteria</taxon>
        <taxon>Pseudomonadati</taxon>
        <taxon>Bacteroidota</taxon>
        <taxon>Cytophagia</taxon>
        <taxon>Cytophagales</taxon>
        <taxon>Fulvivirgaceae</taxon>
        <taxon>Pseudochryseolinea</taxon>
    </lineage>
</organism>
<dbReference type="Pfam" id="PF01887">
    <property type="entry name" value="SAM_HAT_N"/>
    <property type="match status" value="1"/>
</dbReference>
<keyword evidence="1" id="KW-0949">S-adenosyl-L-methionine</keyword>
<evidence type="ECO:0000256" key="2">
    <source>
        <dbReference type="ARBA" id="ARBA00024035"/>
    </source>
</evidence>
<dbReference type="OrthoDB" id="9792195at2"/>
<dbReference type="InterPro" id="IPR023227">
    <property type="entry name" value="SAM_OH_AdoTrfase_C_sf"/>
</dbReference>
<name>A0A364Y2V9_9BACT</name>
<proteinExistence type="inferred from homology"/>
<feature type="domain" description="S-adenosyl-l-methionine hydroxide adenosyltransferase C-terminal" evidence="4">
    <location>
        <begin position="167"/>
        <end position="251"/>
    </location>
</feature>
<comment type="similarity">
    <text evidence="2">Belongs to the SAM hydrolase / SAM-dependent halogenase family.</text>
</comment>
<dbReference type="SUPFAM" id="SSF101852">
    <property type="entry name" value="Bacterial fluorinating enzyme, C-terminal domain"/>
    <property type="match status" value="1"/>
</dbReference>
<dbReference type="Gene3D" id="2.40.30.90">
    <property type="entry name" value="Bacterial fluorinating enzyme like"/>
    <property type="match status" value="1"/>
</dbReference>
<dbReference type="InterPro" id="IPR002747">
    <property type="entry name" value="SAM_OH_AdoTrfase"/>
</dbReference>
<dbReference type="Gene3D" id="3.40.50.10790">
    <property type="entry name" value="S-adenosyl-l-methionine hydroxide adenosyltransferase, N-terminal"/>
    <property type="match status" value="1"/>
</dbReference>
<keyword evidence="5" id="KW-0808">Transferase</keyword>
<dbReference type="InterPro" id="IPR046469">
    <property type="entry name" value="SAM_HAT_N"/>
</dbReference>
<evidence type="ECO:0000313" key="5">
    <source>
        <dbReference type="EMBL" id="RAW01022.1"/>
    </source>
</evidence>
<dbReference type="EMBL" id="QMFY01000005">
    <property type="protein sequence ID" value="RAW01022.1"/>
    <property type="molecule type" value="Genomic_DNA"/>
</dbReference>
<dbReference type="Pfam" id="PF20257">
    <property type="entry name" value="SAM_HAT_C"/>
    <property type="match status" value="1"/>
</dbReference>
<dbReference type="SUPFAM" id="SSF102522">
    <property type="entry name" value="Bacterial fluorinating enzyme, N-terminal domain"/>
    <property type="match status" value="1"/>
</dbReference>
<dbReference type="Proteomes" id="UP000251889">
    <property type="component" value="Unassembled WGS sequence"/>
</dbReference>
<dbReference type="InterPro" id="IPR046470">
    <property type="entry name" value="SAM_HAT_C"/>
</dbReference>
<dbReference type="InterPro" id="IPR023228">
    <property type="entry name" value="SAM_OH_AdoTrfase_N_sf"/>
</dbReference>
<evidence type="ECO:0000256" key="1">
    <source>
        <dbReference type="ARBA" id="ARBA00022691"/>
    </source>
</evidence>
<dbReference type="AlphaFoldDB" id="A0A364Y2V9"/>
<dbReference type="RefSeq" id="WP_112747177.1">
    <property type="nucleotide sequence ID" value="NZ_QMFY01000005.1"/>
</dbReference>
<protein>
    <submittedName>
        <fullName evidence="5">S-adenosyl-l-methionine hydroxide adenosyltransferase</fullName>
    </submittedName>
</protein>